<evidence type="ECO:0000256" key="8">
    <source>
        <dbReference type="SAM" id="SignalP"/>
    </source>
</evidence>
<dbReference type="Pfam" id="PF05737">
    <property type="entry name" value="Collagen_bind"/>
    <property type="match status" value="1"/>
</dbReference>
<comment type="similarity">
    <text evidence="1">Belongs to the serine-aspartate repeat-containing protein (SDr) family.</text>
</comment>
<evidence type="ECO:0000256" key="3">
    <source>
        <dbReference type="ARBA" id="ARBA00022525"/>
    </source>
</evidence>
<dbReference type="Gene3D" id="2.60.40.10">
    <property type="entry name" value="Immunoglobulins"/>
    <property type="match status" value="9"/>
</dbReference>
<gene>
    <name evidence="10" type="ORF">BAU17_10515</name>
</gene>
<keyword evidence="4 8" id="KW-0732">Signal</keyword>
<dbReference type="Pfam" id="PF05738">
    <property type="entry name" value="Cna_B"/>
    <property type="match status" value="22"/>
</dbReference>
<dbReference type="PANTHER" id="PTHR36108">
    <property type="entry name" value="COLOSSIN-B-RELATED"/>
    <property type="match status" value="1"/>
</dbReference>
<evidence type="ECO:0000256" key="2">
    <source>
        <dbReference type="ARBA" id="ARBA00022512"/>
    </source>
</evidence>
<dbReference type="CDD" id="cd00222">
    <property type="entry name" value="CollagenBindB"/>
    <property type="match status" value="21"/>
</dbReference>
<evidence type="ECO:0000256" key="1">
    <source>
        <dbReference type="ARBA" id="ARBA00007257"/>
    </source>
</evidence>
<evidence type="ECO:0000256" key="5">
    <source>
        <dbReference type="ARBA" id="ARBA00023088"/>
    </source>
</evidence>
<evidence type="ECO:0000313" key="11">
    <source>
        <dbReference type="Proteomes" id="UP000782705"/>
    </source>
</evidence>
<feature type="region of interest" description="Disordered" evidence="6">
    <location>
        <begin position="145"/>
        <end position="242"/>
    </location>
</feature>
<keyword evidence="7" id="KW-0812">Transmembrane</keyword>
<feature type="chain" id="PRO_5045947940" description="Gram-positive cocci surface proteins LPxTG domain-containing protein" evidence="8">
    <location>
        <begin position="30"/>
        <end position="4611"/>
    </location>
</feature>
<dbReference type="SUPFAM" id="SSF49478">
    <property type="entry name" value="Cna protein B-type domain"/>
    <property type="match status" value="24"/>
</dbReference>
<dbReference type="Gene3D" id="2.60.40.740">
    <property type="match status" value="5"/>
</dbReference>
<feature type="signal peptide" evidence="8">
    <location>
        <begin position="1"/>
        <end position="29"/>
    </location>
</feature>
<reference evidence="10 11" key="1">
    <citation type="submission" date="2016-06" db="EMBL/GenBank/DDBJ databases">
        <title>Four novel species of enterococci isolated from chicken manure.</title>
        <authorList>
            <person name="Van Tyne D."/>
        </authorList>
    </citation>
    <scope>NUCLEOTIDE SEQUENCE [LARGE SCALE GENOMIC DNA]</scope>
    <source>
        <strain evidence="10 11">CU12B</strain>
    </source>
</reference>
<feature type="region of interest" description="Disordered" evidence="6">
    <location>
        <begin position="4551"/>
        <end position="4580"/>
    </location>
</feature>
<dbReference type="RefSeq" id="WP_161901654.1">
    <property type="nucleotide sequence ID" value="NZ_MAEL01000031.1"/>
</dbReference>
<keyword evidence="7" id="KW-1133">Transmembrane helix</keyword>
<keyword evidence="2" id="KW-0134">Cell wall</keyword>
<keyword evidence="3" id="KW-0964">Secreted</keyword>
<feature type="region of interest" description="Disordered" evidence="6">
    <location>
        <begin position="521"/>
        <end position="552"/>
    </location>
</feature>
<evidence type="ECO:0000256" key="4">
    <source>
        <dbReference type="ARBA" id="ARBA00022729"/>
    </source>
</evidence>
<feature type="compositionally biased region" description="Low complexity" evidence="6">
    <location>
        <begin position="175"/>
        <end position="205"/>
    </location>
</feature>
<evidence type="ECO:0000256" key="6">
    <source>
        <dbReference type="SAM" id="MobiDB-lite"/>
    </source>
</evidence>
<dbReference type="SUPFAM" id="SSF49401">
    <property type="entry name" value="Bacterial adhesins"/>
    <property type="match status" value="6"/>
</dbReference>
<dbReference type="Pfam" id="PF00746">
    <property type="entry name" value="Gram_pos_anchor"/>
    <property type="match status" value="1"/>
</dbReference>
<name>A0ABQ6Z150_9ENTE</name>
<organism evidence="10 11">
    <name type="scientific">Candidatus Enterococcus willemsii</name>
    <dbReference type="NCBI Taxonomy" id="1857215"/>
    <lineage>
        <taxon>Bacteria</taxon>
        <taxon>Bacillati</taxon>
        <taxon>Bacillota</taxon>
        <taxon>Bacilli</taxon>
        <taxon>Lactobacillales</taxon>
        <taxon>Enterococcaceae</taxon>
        <taxon>Enterococcus</taxon>
    </lineage>
</organism>
<dbReference type="PROSITE" id="PS50847">
    <property type="entry name" value="GRAM_POS_ANCHORING"/>
    <property type="match status" value="1"/>
</dbReference>
<dbReference type="InterPro" id="IPR008966">
    <property type="entry name" value="Adhesion_dom_sf"/>
</dbReference>
<comment type="caution">
    <text evidence="10">The sequence shown here is derived from an EMBL/GenBank/DDBJ whole genome shotgun (WGS) entry which is preliminary data.</text>
</comment>
<keyword evidence="7" id="KW-0472">Membrane</keyword>
<keyword evidence="5" id="KW-0572">Peptidoglycan-anchor</keyword>
<feature type="compositionally biased region" description="Acidic residues" evidence="6">
    <location>
        <begin position="158"/>
        <end position="174"/>
    </location>
</feature>
<dbReference type="Pfam" id="PF17802">
    <property type="entry name" value="SpaA"/>
    <property type="match status" value="9"/>
</dbReference>
<evidence type="ECO:0000313" key="10">
    <source>
        <dbReference type="EMBL" id="KAF1304626.1"/>
    </source>
</evidence>
<dbReference type="NCBIfam" id="TIGR01167">
    <property type="entry name" value="LPXTG_anchor"/>
    <property type="match status" value="1"/>
</dbReference>
<dbReference type="InterPro" id="IPR013783">
    <property type="entry name" value="Ig-like_fold"/>
</dbReference>
<dbReference type="EMBL" id="MAEL01000031">
    <property type="protein sequence ID" value="KAF1304626.1"/>
    <property type="molecule type" value="Genomic_DNA"/>
</dbReference>
<feature type="compositionally biased region" description="Acidic residues" evidence="6">
    <location>
        <begin position="206"/>
        <end position="219"/>
    </location>
</feature>
<feature type="region of interest" description="Disordered" evidence="6">
    <location>
        <begin position="258"/>
        <end position="279"/>
    </location>
</feature>
<proteinExistence type="inferred from homology"/>
<dbReference type="InterPro" id="IPR008454">
    <property type="entry name" value="Collagen-bd_Cna-like_B-typ_dom"/>
</dbReference>
<evidence type="ECO:0000259" key="9">
    <source>
        <dbReference type="PROSITE" id="PS50847"/>
    </source>
</evidence>
<keyword evidence="11" id="KW-1185">Reference proteome</keyword>
<evidence type="ECO:0000256" key="7">
    <source>
        <dbReference type="SAM" id="Phobius"/>
    </source>
</evidence>
<dbReference type="PANTHER" id="PTHR36108:SF13">
    <property type="entry name" value="COLOSSIN-B-RELATED"/>
    <property type="match status" value="1"/>
</dbReference>
<accession>A0ABQ6Z150</accession>
<protein>
    <recommendedName>
        <fullName evidence="9">Gram-positive cocci surface proteins LPxTG domain-containing protein</fullName>
    </recommendedName>
</protein>
<feature type="compositionally biased region" description="Polar residues" evidence="6">
    <location>
        <begin position="521"/>
        <end position="541"/>
    </location>
</feature>
<feature type="domain" description="Gram-positive cocci surface proteins LPxTG" evidence="9">
    <location>
        <begin position="4577"/>
        <end position="4611"/>
    </location>
</feature>
<dbReference type="Gene3D" id="2.60.40.1140">
    <property type="entry name" value="Collagen-binding surface protein Cna, B-type domain"/>
    <property type="match status" value="22"/>
</dbReference>
<dbReference type="Proteomes" id="UP000782705">
    <property type="component" value="Unassembled WGS sequence"/>
</dbReference>
<dbReference type="InterPro" id="IPR019931">
    <property type="entry name" value="LPXTG_anchor"/>
</dbReference>
<sequence>MNSKNTQKMSAIFMLMILFIQSVMTPILAIADTEVQTQSVQNDVLLKKFKVEKDEEDQITIVLDTEVKNTTGTEQTWELTSSLAVQLTPSTLPAGVSAKVDGKKIEIKAQTNTVTQVPLKLNVAKTSEKQQLTITDKGTQQKTVEIPQLVIQSSATETTEETEASSEADPEPEPESSTTETTTIVAEESATIESSTSETSSSTESSSEESSEVSSEEVVQETSDSGEEKPKAKKSAKIGVQAEGRELDASEVKITDFKLTDRNGNESTPSNPIDPFSSDGVKIQMNWELPVSEDGTHHVKKGDYYTFDLPKNLLIIENTLTGELKGSNGISFGTYEVSPEGRVTFTFNENVGEDSVHGDFELFSWIDTKTITREVIEKIEVPFVDGEKEFNLYLKPSGGGAINKTGKMAPFTGSEIQWQVDVNTDLKQLVNPVITDDIQDKLTLDPDSIEVYVLDVDINGNVKEGAKLDPSNYDLDTSDGNLQVKLKDLTEEGQFKAYRIKYKTTVNDAENLEDNQTFENTATFTNNGDTKSDSAKTQSNYGKEIDKKDNPTYNPAEQTFEWQIDYNSGQKKLAPGTHFTDTWNKSMNLESFDIYPATPDANGVLIQDGTTPIPTTEYEKTDDENGFTLNFPNGVDKQAYIIKYKTKLNGLITNPQDEAVENTVTIDGETKSGSKGTFSQFGVVKRNTNVNFDNRTMDWQIVINGNNYDMTNLKLTDTFKADGLSLHKETDYKLTLTEQDTGKKLVLGEDYKLTVTDSVPGTPGGFEIEFLGDYKQTNKTFVLDYTTDFIRNSDGTNAYPNHTSIDWEEGSEKRHTETKNIDIEPKKHFMGPNGAKSGSFNRETGRTTWNVDANYARLEIDPTKEFKIVDALQDNQEYVTDTLIAYSYKVEADGTIVRDTSTPLVKDVDYTFSYDESSKTITVEFTEAAKSKYPMMGIQFDTKFENDIINKTKINNSAKTTVNDKEFDLTGSVEAVPNGDAYAKKSGTSEGNKINWEIVMNPNGSTISQFKLTDIIADPKEQDPDNVNGSNRTDSMLIEGSFRIFEANLVGTDGFEAGAEMQPDGAAPYTITTVVKEDGQQYFVLEFTGTIHKPYILTYSTLVDATGSMNIVNKFSVEGNNQQIIQKEQEVEESVRISGSQGSGYGTRGTLKIKKFAEDFKGTAATNQQLPANKNQLAITGTDATAARFELRTMNGNLLRTGNLNEDGELIFPNLRAGWYRIVEVAPPNGYVVQSEYAGAGKAVKLDIEADKTLQYDVINPKHKATIRKVDELGNKINSSEVDAAVFTIYKKGTTDIVQDDVKAVNGEVTVELDEGEYELVEKKAAKGYLLNKDLKIAFNVTHETNGTQKIETIAFRNFQGSVKWKKESAAGVALAGAEFTVFDSNGKAVKKGTSNANGEVTISGLAPGDYTIKETKAPADYILNDREVTFTITDQNANDTAPTIVDLSGTPLQNFRGNASMKKVDAQTQAPLANAEFVIRNAAGKFYGGMDPTTEKISWIDDQNNAEKFTSDANGLVTGPDLGSGKYEFVETKAPDGYVRNRHTESFEITNSAQTKPSIVEVTKLFSNYKGSVELTKQNTAGTTLAGVTYHFKRQVDGKYYKKGTPDEWVDKADATLLTTDADGKISITGLAPGTYDFEEVQQLDGYILKEAPETITINRSATNNNSAINRTVTATNQRGKLTVTKQFENGPVLSGNMPQFALRKKGTNEYYVSGQIEPNGAAKFETSAHTDTTNFTDLANKFKINLVSGNSFSVAEIPSGEYELVEVSSHGQYMRNTTILPITIASQSQDGTFEVNENFTNYQGNVIWKKVAADGTTGLPGAEFEVVTEQGMSLTPPKTGISATDGTVTIKGLQPGKYKLKEIKAPANHIVNPTLSEPFEVPSANEGTFTADLTTGTQSSLANYQRRAQMQKTNGTEGLADAVFAIKKADKYYDQDETGQVIWKDAPTELTDKGKFISDQDGYVLSPLLGEGNYEFVEIVAPSGYVLNTHTVPFTIATGVTNQEEADVIQTTNQGEELVLQNYKGSAKITKTGLNGQLLKGVVFEFLDDKDTVLKEVTTNDSGVATVTDLGPGTYYFREKATVPGYALNANKVEIKITESYLNEVKEVSESLSNELTKVSFTKTEQAISDQGFHGGNLAGAEFVVKSDNDFIKDNTSSEAGIAWNTVASIDEAKRFISTTNGVVTIEGLIPGDYDIIEVDAPNRDRYKEIDTKEKLKVTITATGQVIYKDANGEELSSQNGIEVVNELTTVDYNGTKNWNDFDNHLATRPDEIYVTLYRQVENGKLEKVPGITNPVKVTGTTNNWTFNFDGLVKYDANGNPYTFTVKESRDSAGTKPVNGYTVTTDYTTENQLKLNNKLQLIDVSGQKSWVDDNNEFNTRPSSITLKLLRNGQQAKDATGADIVQTVDAKANWSYTFTGLPEFDKEGNKITYTVEEESVSGYKRSDDTTTMNVTNTWEQTQFAVEKIWEGDASSAALTRPENIQFQLYNRVKGNDTTFAKFGEPQSVSDAVSWKHTFTGLPKYRNVDGKLLELEYTVKEVQEDKLTGYTPSEYVDGKITNTLNTIDIPVKKVWTVPNGVDETDELDNRPNSITFHLDRYTMTGTTATEKQEDVVPPITLSNTDTPKWEGLFRDLPTHDKTGKAYKYVVREDAPVGYTASEPVVENGQTIITNTFVPSGNISVKKIWDNGNDASIQPEKITVKLYRYTTDKNQATQVGADRELSATNEWQTVFKDLAEFNNNKEKYNYYVEEVGVKGYLTNPTIDVDITDNSRVVDITNTLDSVDIPVEKKWNDLGYNMTHPASVQFILTRQVKDGTNYKEDESFKQILDVQASNNWQGTFAKVAKFDANGEPFKYIVSEEVPKGYTASNSVEMTTDKITTGTIENELTELKDVTINKTWLDSDNAFNTRPEKITFNLFKVIDGTNVPVQQEVDGQVTNLTEEQATVVQNGNTWTYTFTDLPMYENGQEIQYIAEETNVPKNYTNTNGTELTNTLQVTAIDGQKIWLDEDNKDATRPVDQTIVEVELFIKGATEAEDQPVLKNGQPVTTHLDKEGKYRFTDLPKVDADGNKLIYIVKDKVKGYHSSSNEGGSELTNTLQTPIEIKGQKIWWNAKRQPITDVTFLPEKITVELYRKVKGQKDEVKIATQVIQPNQDAEWHYKFANQPQYNEANEEYLYTVKEIVPNGYHFTGYEFAADQEVKHIINTLQTTQVVAMKEWQDKGEENSRPDAVTFNLSRSVEGGAPEAVTTKQVTAADNWQVVFTELPTHNRFGQKYRYTVDETDKPAWYSKDIAQEDNEVTVTNTLLKENEFGIEKLWNDMNDASSRPESITIQLYRGVKDENGAIQYEPDVYKTHQFVTAEMDKEKTQANWMYTFENLPEVDKDGNEYFYKAEEAQAVGYQKPVVTDIHKTGQMTTITNTLDSTEIKGTKVWEDAQNMSARPTAVTIELYRKLATDEAFPAEAFRRQIITAQDNWAYNFGKLAKVDAYNNVYEYEIREVPVAGYQTSVIDTSKVTNTLETTTISATKVWKDNDNSFGTRPNEIVFQLMNKTDLGLVAVQKVTEKDGEIVSEPITKTLTNKNADSEDANKWQVTFEDLPKVDNQGKAMEYVIQEVPKDSIKGYTTTYSEDQRTVINTLELTHVVDITKTWEDNNNSAGTRPESITLSLQRNGQPALDAVGEPIIAEIKGDVTAPNWAHVFTGLPKYDGNGDAFIYTVVEQTIKGYKRTDDGTGVTVNNQLITDQSLSVRKDWDDADYYQTTRPSEIKVQLFREFADQSLERVTKIMIPSLNADELTLNATNEWTAEFTGLPQYQNGQQTFTYVAREVASNELQGYTPTYDLEDEQYVITNTLNTTKEISVTKQWQDATDRSSRPDKVIFEVVPYIDGEEDVAFTNRKQAEVTGTMDTDTWSAKITGLPTHNHEGKEYTYGVREVDVPKGYESQVANDNRTITNTLLAKGDILVEKIWEDNQDKSTRPDSITFDLYRNVKGSKPTIFKENVKLVPTKVSDQRWSYKFEGLAEKNRSGEPYIYSVKEHAVIGYESTIDNSDKQTKVITNTLDSTSVAVEKRWDDQDYVLAHNGDVTFTLTRKTEAGTDNEFTRTLTVNAASDWKTSIDGLAKVDQDGQTFTYEIKEVENTATKGYKPGEMEQNAPYDMAITNHLTETTAVNMTKIWNDENLVFNARPESISLQLMKNKVVDGKNTHVPVEKLVDGQAVAITEKEATVTKDGNKWFYTFENLPKYENGQKIHYVVQEQQVEDYQEPVYDKDMIINTLETKAIEGTKHWDDHDNQDGKRPDEITVHLYSDVTGEEVITSQTVSAETDWHFVFEHLPVTKNGKIIEYKVVEDRVVGYEEPNYAEEGYDITNTRKPERIDISGQKTWVHEDNTEQATEITVHLLAGNKVVATTEVTAATDWKYEFNNVEKYANGEEIQYSIQEEKVVDYSIAYDGFDITNSYTPGRTNVNVKKVWNDGNDKDGIRPDEITVTLFADGKATNQTLQITVKDQWQGSFTNLPETKAGRKIDYTVQEDTVKGYEAAITGTMQNGFVITNTHKPKASKPTIPNKPETPKKPTNKKDLPKTGEVQSWILPAVGVGIIASVAVIATKRRKKKS</sequence>
<dbReference type="InterPro" id="IPR008456">
    <property type="entry name" value="Collagen-bd_dom"/>
</dbReference>
<dbReference type="InterPro" id="IPR041033">
    <property type="entry name" value="SpaA_PFL_dom_1"/>
</dbReference>
<feature type="transmembrane region" description="Helical" evidence="7">
    <location>
        <begin position="4586"/>
        <end position="4604"/>
    </location>
</feature>
<feature type="compositionally biased region" description="Basic and acidic residues" evidence="6">
    <location>
        <begin position="4566"/>
        <end position="4579"/>
    </location>
</feature>